<dbReference type="InterPro" id="IPR008991">
    <property type="entry name" value="Translation_prot_SH3-like_sf"/>
</dbReference>
<dbReference type="GO" id="GO:1990904">
    <property type="term" value="C:ribonucleoprotein complex"/>
    <property type="evidence" value="ECO:0007669"/>
    <property type="project" value="UniProtKB-KW"/>
</dbReference>
<evidence type="ECO:0000256" key="2">
    <source>
        <dbReference type="ARBA" id="ARBA00022980"/>
    </source>
</evidence>
<dbReference type="SUPFAM" id="SSF50104">
    <property type="entry name" value="Translation proteins SH3-like domain"/>
    <property type="match status" value="1"/>
</dbReference>
<dbReference type="GO" id="GO:0006412">
    <property type="term" value="P:translation"/>
    <property type="evidence" value="ECO:0007669"/>
    <property type="project" value="InterPro"/>
</dbReference>
<evidence type="ECO:0000313" key="4">
    <source>
        <dbReference type="EMBL" id="KAF2997311.1"/>
    </source>
</evidence>
<protein>
    <recommendedName>
        <fullName evidence="6">KOW domain-containing protein</fullName>
    </recommendedName>
</protein>
<name>A0A9P4T8V7_CURKU</name>
<dbReference type="InterPro" id="IPR041988">
    <property type="entry name" value="Ribosomal_uL24_KOW"/>
</dbReference>
<evidence type="ECO:0000256" key="3">
    <source>
        <dbReference type="ARBA" id="ARBA00023274"/>
    </source>
</evidence>
<evidence type="ECO:0000313" key="5">
    <source>
        <dbReference type="Proteomes" id="UP000801428"/>
    </source>
</evidence>
<comment type="caution">
    <text evidence="4">The sequence shown here is derived from an EMBL/GenBank/DDBJ whole genome shotgun (WGS) entry which is preliminary data.</text>
</comment>
<comment type="similarity">
    <text evidence="1">Belongs to the universal ribosomal protein uL24 family.</text>
</comment>
<evidence type="ECO:0008006" key="6">
    <source>
        <dbReference type="Google" id="ProtNLM"/>
    </source>
</evidence>
<evidence type="ECO:0000256" key="1">
    <source>
        <dbReference type="ARBA" id="ARBA00010618"/>
    </source>
</evidence>
<dbReference type="OrthoDB" id="359154at2759"/>
<dbReference type="Gene3D" id="2.30.30.30">
    <property type="match status" value="1"/>
</dbReference>
<dbReference type="PANTHER" id="PTHR12903">
    <property type="entry name" value="MITOCHONDRIAL RIBOSOMAL PROTEIN L24"/>
    <property type="match status" value="1"/>
</dbReference>
<keyword evidence="2" id="KW-0689">Ribosomal protein</keyword>
<accession>A0A9P4T8V7</accession>
<keyword evidence="3" id="KW-0687">Ribonucleoprotein</keyword>
<dbReference type="AlphaFoldDB" id="A0A9P4T8V7"/>
<reference evidence="4" key="1">
    <citation type="submission" date="2019-04" db="EMBL/GenBank/DDBJ databases">
        <title>Sequencing of skin fungus with MAO and IRED activity.</title>
        <authorList>
            <person name="Marsaioli A.J."/>
            <person name="Bonatto J.M.C."/>
            <person name="Reis Junior O."/>
        </authorList>
    </citation>
    <scope>NUCLEOTIDE SEQUENCE</scope>
    <source>
        <strain evidence="4">30M1</strain>
    </source>
</reference>
<dbReference type="Proteomes" id="UP000801428">
    <property type="component" value="Unassembled WGS sequence"/>
</dbReference>
<proteinExistence type="inferred from homology"/>
<dbReference type="CDD" id="cd06089">
    <property type="entry name" value="KOW_RPL26"/>
    <property type="match status" value="1"/>
</dbReference>
<dbReference type="InterPro" id="IPR003256">
    <property type="entry name" value="Ribosomal_uL24"/>
</dbReference>
<dbReference type="HAMAP" id="MF_01326_B">
    <property type="entry name" value="Ribosomal_uL24_B"/>
    <property type="match status" value="1"/>
</dbReference>
<dbReference type="PROSITE" id="PS01108">
    <property type="entry name" value="RIBOSOMAL_L24"/>
    <property type="match status" value="1"/>
</dbReference>
<gene>
    <name evidence="4" type="ORF">E8E13_001869</name>
</gene>
<dbReference type="GO" id="GO:0005840">
    <property type="term" value="C:ribosome"/>
    <property type="evidence" value="ECO:0007669"/>
    <property type="project" value="UniProtKB-KW"/>
</dbReference>
<dbReference type="EMBL" id="SWKU01000023">
    <property type="protein sequence ID" value="KAF2997311.1"/>
    <property type="molecule type" value="Genomic_DNA"/>
</dbReference>
<dbReference type="GO" id="GO:0003735">
    <property type="term" value="F:structural constituent of ribosome"/>
    <property type="evidence" value="ECO:0007669"/>
    <property type="project" value="InterPro"/>
</dbReference>
<sequence>MAQLIARPGRNAARQAKKAKEIRHVKGAIIWHEKKRLERKAMMKERWEEKQSKMQRKRWEHEQITLVRKKALQNAAEDWRLGPLRPNRAVDVADGKYGVVTPSQIQKPEIPVKVWKKENETREKRGIAPKYPLVVDDKKYFPIVKGDRVVVVKGKDKGKIGNVITTIPRTHECIVQGVNMAYYDSAVFQTGNQDIGPRRESEVPIAIEDVRLVIPYASTSFAANGQSIYEDVIVDNVLMERHTTGIDPFTGTDYGNVEIPEEHQYDPETGLPIFHRYIAGTRYRIAWPWETEAKAADSTVPAPNNKAAQGWLSKTLGTLRHPITTLQSWRNPTSKKPAKRAPSTLPISTQVENIEASERLKQRRAILRSEDPKHKEAHDAVDTARYMVEGNESMSYTLVAPPFPETLSQELRSDIFELTQKARNDPEAPYKPVRAKFLSPKAQAAQEFAQKKAKAAERMKTPMQLRWEQEQARKKLAKKEAPAVDTDTLLAALGQHMEANGVKLDGKRRAASQFAELD</sequence>
<dbReference type="InterPro" id="IPR014722">
    <property type="entry name" value="Rib_uL2_dom2"/>
</dbReference>
<dbReference type="InterPro" id="IPR005825">
    <property type="entry name" value="Ribosomal_uL24_CS"/>
</dbReference>
<keyword evidence="5" id="KW-1185">Reference proteome</keyword>
<organism evidence="4 5">
    <name type="scientific">Curvularia kusanoi</name>
    <name type="common">Cochliobolus kusanoi</name>
    <dbReference type="NCBI Taxonomy" id="90978"/>
    <lineage>
        <taxon>Eukaryota</taxon>
        <taxon>Fungi</taxon>
        <taxon>Dikarya</taxon>
        <taxon>Ascomycota</taxon>
        <taxon>Pezizomycotina</taxon>
        <taxon>Dothideomycetes</taxon>
        <taxon>Pleosporomycetidae</taxon>
        <taxon>Pleosporales</taxon>
        <taxon>Pleosporineae</taxon>
        <taxon>Pleosporaceae</taxon>
        <taxon>Curvularia</taxon>
    </lineage>
</organism>
<dbReference type="GO" id="GO:0003723">
    <property type="term" value="F:RNA binding"/>
    <property type="evidence" value="ECO:0007669"/>
    <property type="project" value="InterPro"/>
</dbReference>